<evidence type="ECO:0000256" key="1">
    <source>
        <dbReference type="SAM" id="MobiDB-lite"/>
    </source>
</evidence>
<organism evidence="2 3">
    <name type="scientific">Hibiscus syriacus</name>
    <name type="common">Rose of Sharon</name>
    <dbReference type="NCBI Taxonomy" id="106335"/>
    <lineage>
        <taxon>Eukaryota</taxon>
        <taxon>Viridiplantae</taxon>
        <taxon>Streptophyta</taxon>
        <taxon>Embryophyta</taxon>
        <taxon>Tracheophyta</taxon>
        <taxon>Spermatophyta</taxon>
        <taxon>Magnoliopsida</taxon>
        <taxon>eudicotyledons</taxon>
        <taxon>Gunneridae</taxon>
        <taxon>Pentapetalae</taxon>
        <taxon>rosids</taxon>
        <taxon>malvids</taxon>
        <taxon>Malvales</taxon>
        <taxon>Malvaceae</taxon>
        <taxon>Malvoideae</taxon>
        <taxon>Hibiscus</taxon>
    </lineage>
</organism>
<dbReference type="AlphaFoldDB" id="A0A6A3ADT3"/>
<comment type="caution">
    <text evidence="2">The sequence shown here is derived from an EMBL/GenBank/DDBJ whole genome shotgun (WGS) entry which is preliminary data.</text>
</comment>
<feature type="region of interest" description="Disordered" evidence="1">
    <location>
        <begin position="1"/>
        <end position="29"/>
    </location>
</feature>
<dbReference type="Proteomes" id="UP000436088">
    <property type="component" value="Unassembled WGS sequence"/>
</dbReference>
<keyword evidence="3" id="KW-1185">Reference proteome</keyword>
<feature type="compositionally biased region" description="Polar residues" evidence="1">
    <location>
        <begin position="7"/>
        <end position="25"/>
    </location>
</feature>
<dbReference type="EMBL" id="VEPZ02001009">
    <property type="protein sequence ID" value="KAE8702226.1"/>
    <property type="molecule type" value="Genomic_DNA"/>
</dbReference>
<protein>
    <submittedName>
        <fullName evidence="2">Lamin-like protein-like</fullName>
    </submittedName>
</protein>
<name>A0A6A3ADT3_HIBSY</name>
<proteinExistence type="predicted"/>
<accession>A0A6A3ADT3</accession>
<gene>
    <name evidence="2" type="ORF">F3Y22_tig00110485pilonHSYRG00094</name>
</gene>
<reference evidence="2" key="1">
    <citation type="submission" date="2019-09" db="EMBL/GenBank/DDBJ databases">
        <title>Draft genome information of white flower Hibiscus syriacus.</title>
        <authorList>
            <person name="Kim Y.-M."/>
        </authorList>
    </citation>
    <scope>NUCLEOTIDE SEQUENCE [LARGE SCALE GENOMIC DNA]</scope>
    <source>
        <strain evidence="2">YM2019G1</strain>
    </source>
</reference>
<evidence type="ECO:0000313" key="3">
    <source>
        <dbReference type="Proteomes" id="UP000436088"/>
    </source>
</evidence>
<sequence length="87" mass="9371">MHLARRWNSTEQNSHCPSPSQASQSRENRIDMARSLVSGMRPSRWAMNSSLTTDELTSISTRSIAMVGDLGDHNAAEGVGLGGFGVP</sequence>
<evidence type="ECO:0000313" key="2">
    <source>
        <dbReference type="EMBL" id="KAE8702226.1"/>
    </source>
</evidence>